<sequence>MDSSTTSNAASGQSATIKNMSSKCCNHFLKTQIIDTTAKELERLSFAHTKPSNPSLSSSDSTIFQQDSGSKTWFGSGWKSRCKKCNKKHIEILLLCQGIGVRRRNSCRGSVELMRSNHSSFLNSLPQQELRKLDRLTSKKRTVIKKLKQKQREPKMGKMDIDYQILHDAFFKYQTKPKLTNHGDLYHEGKEFEVNLTEMKKPAGTLSHSGDLEENGM</sequence>
<evidence type="ECO:0000313" key="4">
    <source>
        <dbReference type="Proteomes" id="UP001281410"/>
    </source>
</evidence>
<dbReference type="PANTHER" id="PTHR12785">
    <property type="entry name" value="SPLICING FACTOR 3B"/>
    <property type="match status" value="1"/>
</dbReference>
<evidence type="ECO:0000256" key="1">
    <source>
        <dbReference type="SAM" id="MobiDB-lite"/>
    </source>
</evidence>
<proteinExistence type="predicted"/>
<gene>
    <name evidence="3" type="ORF">Dsin_014835</name>
</gene>
<feature type="compositionally biased region" description="Low complexity" evidence="1">
    <location>
        <begin position="52"/>
        <end position="61"/>
    </location>
</feature>
<dbReference type="PANTHER" id="PTHR12785:SF6">
    <property type="entry name" value="SPLICING FACTOR 3B SUBUNIT 2"/>
    <property type="match status" value="1"/>
</dbReference>
<organism evidence="3 4">
    <name type="scientific">Dipteronia sinensis</name>
    <dbReference type="NCBI Taxonomy" id="43782"/>
    <lineage>
        <taxon>Eukaryota</taxon>
        <taxon>Viridiplantae</taxon>
        <taxon>Streptophyta</taxon>
        <taxon>Embryophyta</taxon>
        <taxon>Tracheophyta</taxon>
        <taxon>Spermatophyta</taxon>
        <taxon>Magnoliopsida</taxon>
        <taxon>eudicotyledons</taxon>
        <taxon>Gunneridae</taxon>
        <taxon>Pentapetalae</taxon>
        <taxon>rosids</taxon>
        <taxon>malvids</taxon>
        <taxon>Sapindales</taxon>
        <taxon>Sapindaceae</taxon>
        <taxon>Hippocastanoideae</taxon>
        <taxon>Acereae</taxon>
        <taxon>Dipteronia</taxon>
    </lineage>
</organism>
<name>A0AAE0AND5_9ROSI</name>
<protein>
    <recommendedName>
        <fullName evidence="2">DUF382 domain-containing protein</fullName>
    </recommendedName>
</protein>
<evidence type="ECO:0000313" key="3">
    <source>
        <dbReference type="EMBL" id="KAK3220865.1"/>
    </source>
</evidence>
<feature type="region of interest" description="Disordered" evidence="1">
    <location>
        <begin position="49"/>
        <end position="70"/>
    </location>
</feature>
<evidence type="ECO:0000259" key="2">
    <source>
        <dbReference type="Pfam" id="PF04037"/>
    </source>
</evidence>
<dbReference type="InterPro" id="IPR007180">
    <property type="entry name" value="DUF382"/>
</dbReference>
<accession>A0AAE0AND5</accession>
<dbReference type="InterPro" id="IPR052584">
    <property type="entry name" value="U2_snRNP_Complex_Component"/>
</dbReference>
<keyword evidence="4" id="KW-1185">Reference proteome</keyword>
<dbReference type="GO" id="GO:0005634">
    <property type="term" value="C:nucleus"/>
    <property type="evidence" value="ECO:0007669"/>
    <property type="project" value="InterPro"/>
</dbReference>
<reference evidence="3" key="1">
    <citation type="journal article" date="2023" name="Plant J.">
        <title>Genome sequences and population genomics provide insights into the demographic history, inbreeding, and mutation load of two 'living fossil' tree species of Dipteronia.</title>
        <authorList>
            <person name="Feng Y."/>
            <person name="Comes H.P."/>
            <person name="Chen J."/>
            <person name="Zhu S."/>
            <person name="Lu R."/>
            <person name="Zhang X."/>
            <person name="Li P."/>
            <person name="Qiu J."/>
            <person name="Olsen K.M."/>
            <person name="Qiu Y."/>
        </authorList>
    </citation>
    <scope>NUCLEOTIDE SEQUENCE</scope>
    <source>
        <strain evidence="3">NBL</strain>
    </source>
</reference>
<dbReference type="AlphaFoldDB" id="A0AAE0AND5"/>
<dbReference type="Proteomes" id="UP001281410">
    <property type="component" value="Unassembled WGS sequence"/>
</dbReference>
<comment type="caution">
    <text evidence="3">The sequence shown here is derived from an EMBL/GenBank/DDBJ whole genome shotgun (WGS) entry which is preliminary data.</text>
</comment>
<dbReference type="EMBL" id="JANJYJ010000004">
    <property type="protein sequence ID" value="KAK3220865.1"/>
    <property type="molecule type" value="Genomic_DNA"/>
</dbReference>
<dbReference type="Pfam" id="PF04037">
    <property type="entry name" value="DUF382"/>
    <property type="match status" value="1"/>
</dbReference>
<feature type="domain" description="DUF382" evidence="2">
    <location>
        <begin position="129"/>
        <end position="191"/>
    </location>
</feature>